<dbReference type="EMBL" id="AYYX01000033">
    <property type="protein sequence ID" value="KRM88485.1"/>
    <property type="molecule type" value="Genomic_DNA"/>
</dbReference>
<dbReference type="Gene3D" id="1.10.10.10">
    <property type="entry name" value="Winged helix-like DNA-binding domain superfamily/Winged helix DNA-binding domain"/>
    <property type="match status" value="1"/>
</dbReference>
<dbReference type="eggNOG" id="COG1725">
    <property type="taxonomic scope" value="Bacteria"/>
</dbReference>
<dbReference type="CDD" id="cd07377">
    <property type="entry name" value="WHTH_GntR"/>
    <property type="match status" value="1"/>
</dbReference>
<keyword evidence="3" id="KW-0804">Transcription</keyword>
<reference evidence="5 6" key="1">
    <citation type="journal article" date="2015" name="Genome Announc.">
        <title>Expanding the biotechnology potential of lactobacilli through comparative genomics of 213 strains and associated genera.</title>
        <authorList>
            <person name="Sun Z."/>
            <person name="Harris H.M."/>
            <person name="McCann A."/>
            <person name="Guo C."/>
            <person name="Argimon S."/>
            <person name="Zhang W."/>
            <person name="Yang X."/>
            <person name="Jeffery I.B."/>
            <person name="Cooney J.C."/>
            <person name="Kagawa T.F."/>
            <person name="Liu W."/>
            <person name="Song Y."/>
            <person name="Salvetti E."/>
            <person name="Wrobel A."/>
            <person name="Rasinkangas P."/>
            <person name="Parkhill J."/>
            <person name="Rea M.C."/>
            <person name="O'Sullivan O."/>
            <person name="Ritari J."/>
            <person name="Douillard F.P."/>
            <person name="Paul Ross R."/>
            <person name="Yang R."/>
            <person name="Briner A.E."/>
            <person name="Felis G.E."/>
            <person name="de Vos W.M."/>
            <person name="Barrangou R."/>
            <person name="Klaenhammer T.R."/>
            <person name="Caufield P.W."/>
            <person name="Cui Y."/>
            <person name="Zhang H."/>
            <person name="O'Toole P.W."/>
        </authorList>
    </citation>
    <scope>NUCLEOTIDE SEQUENCE [LARGE SCALE GENOMIC DNA]</scope>
    <source>
        <strain evidence="5 6">DSM 20605</strain>
    </source>
</reference>
<dbReference type="InterPro" id="IPR036390">
    <property type="entry name" value="WH_DNA-bd_sf"/>
</dbReference>
<dbReference type="PATRIC" id="fig|1133569.4.peg.1344"/>
<evidence type="ECO:0000313" key="5">
    <source>
        <dbReference type="EMBL" id="KRM88485.1"/>
    </source>
</evidence>
<dbReference type="PROSITE" id="PS50949">
    <property type="entry name" value="HTH_GNTR"/>
    <property type="match status" value="1"/>
</dbReference>
<dbReference type="GO" id="GO:0003677">
    <property type="term" value="F:DNA binding"/>
    <property type="evidence" value="ECO:0007669"/>
    <property type="project" value="UniProtKB-KW"/>
</dbReference>
<feature type="domain" description="HTH gntR-type" evidence="4">
    <location>
        <begin position="12"/>
        <end position="80"/>
    </location>
</feature>
<evidence type="ECO:0000256" key="3">
    <source>
        <dbReference type="ARBA" id="ARBA00023163"/>
    </source>
</evidence>
<evidence type="ECO:0000259" key="4">
    <source>
        <dbReference type="PROSITE" id="PS50949"/>
    </source>
</evidence>
<accession>A0A0R2CAS1</accession>
<sequence length="125" mass="14165">MKQMQFNFNSTEPIYLQVAEQITEAIFARLYVAGDQVPSTTEVSKKFHINPATILKGMNLLVAQGLIEKRRGIGMFVTADAYQKIVKDRKNEFYDQKIIGIVREAKKLGIAQAELINLIERGFSN</sequence>
<dbReference type="Proteomes" id="UP000051576">
    <property type="component" value="Unassembled WGS sequence"/>
</dbReference>
<dbReference type="GO" id="GO:0003700">
    <property type="term" value="F:DNA-binding transcription factor activity"/>
    <property type="evidence" value="ECO:0007669"/>
    <property type="project" value="InterPro"/>
</dbReference>
<proteinExistence type="predicted"/>
<dbReference type="STRING" id="1133569.FD21_GL001212"/>
<dbReference type="InterPro" id="IPR000524">
    <property type="entry name" value="Tscrpt_reg_HTH_GntR"/>
</dbReference>
<keyword evidence="6" id="KW-1185">Reference proteome</keyword>
<organism evidence="5 6">
    <name type="scientific">Liquorilactobacillus vini DSM 20605</name>
    <dbReference type="NCBI Taxonomy" id="1133569"/>
    <lineage>
        <taxon>Bacteria</taxon>
        <taxon>Bacillati</taxon>
        <taxon>Bacillota</taxon>
        <taxon>Bacilli</taxon>
        <taxon>Lactobacillales</taxon>
        <taxon>Lactobacillaceae</taxon>
        <taxon>Liquorilactobacillus</taxon>
    </lineage>
</organism>
<name>A0A0R2CAS1_9LACO</name>
<dbReference type="AlphaFoldDB" id="A0A0R2CAS1"/>
<keyword evidence="1" id="KW-0805">Transcription regulation</keyword>
<keyword evidence="2" id="KW-0238">DNA-binding</keyword>
<gene>
    <name evidence="5" type="ORF">FD21_GL001212</name>
</gene>
<evidence type="ECO:0000256" key="1">
    <source>
        <dbReference type="ARBA" id="ARBA00023015"/>
    </source>
</evidence>
<dbReference type="PANTHER" id="PTHR38445:SF10">
    <property type="entry name" value="GNTR-FAMILY TRANSCRIPTIONAL REGULATOR"/>
    <property type="match status" value="1"/>
</dbReference>
<comment type="caution">
    <text evidence="5">The sequence shown here is derived from an EMBL/GenBank/DDBJ whole genome shotgun (WGS) entry which is preliminary data.</text>
</comment>
<dbReference type="Pfam" id="PF00392">
    <property type="entry name" value="GntR"/>
    <property type="match status" value="1"/>
</dbReference>
<evidence type="ECO:0000313" key="6">
    <source>
        <dbReference type="Proteomes" id="UP000051576"/>
    </source>
</evidence>
<dbReference type="PANTHER" id="PTHR38445">
    <property type="entry name" value="HTH-TYPE TRANSCRIPTIONAL REPRESSOR YTRA"/>
    <property type="match status" value="1"/>
</dbReference>
<dbReference type="SMART" id="SM00345">
    <property type="entry name" value="HTH_GNTR"/>
    <property type="match status" value="1"/>
</dbReference>
<evidence type="ECO:0000256" key="2">
    <source>
        <dbReference type="ARBA" id="ARBA00023125"/>
    </source>
</evidence>
<dbReference type="SUPFAM" id="SSF46785">
    <property type="entry name" value="Winged helix' DNA-binding domain"/>
    <property type="match status" value="1"/>
</dbReference>
<dbReference type="InterPro" id="IPR036388">
    <property type="entry name" value="WH-like_DNA-bd_sf"/>
</dbReference>
<protein>
    <submittedName>
        <fullName evidence="5">Transcription regulator</fullName>
    </submittedName>
</protein>